<gene>
    <name evidence="10" type="ORF">F8388_021902</name>
    <name evidence="11" type="ORF">G4B88_019213</name>
</gene>
<evidence type="ECO:0000256" key="6">
    <source>
        <dbReference type="ARBA" id="ARBA00023295"/>
    </source>
</evidence>
<comment type="caution">
    <text evidence="10">The sequence shown here is derived from an EMBL/GenBank/DDBJ whole genome shotgun (WGS) entry which is preliminary data.</text>
</comment>
<comment type="subcellular location">
    <subcellularLocation>
        <location evidence="1">Secreted</location>
        <location evidence="1">Cell wall</location>
    </subcellularLocation>
</comment>
<evidence type="ECO:0000313" key="13">
    <source>
        <dbReference type="Proteomes" id="UP000583929"/>
    </source>
</evidence>
<dbReference type="PANTHER" id="PTHR31375">
    <property type="match status" value="1"/>
</dbReference>
<evidence type="ECO:0000313" key="12">
    <source>
        <dbReference type="Proteomes" id="UP000525078"/>
    </source>
</evidence>
<name>A0A7J6ENT0_CANSA</name>
<evidence type="ECO:0000313" key="11">
    <source>
        <dbReference type="EMBL" id="KAF4396413.1"/>
    </source>
</evidence>
<dbReference type="Pfam" id="PF00295">
    <property type="entry name" value="Glyco_hydro_28"/>
    <property type="match status" value="1"/>
</dbReference>
<feature type="active site" evidence="8">
    <location>
        <position position="240"/>
    </location>
</feature>
<keyword evidence="13" id="KW-1185">Reference proteome</keyword>
<proteinExistence type="inferred from homology"/>
<dbReference type="InterPro" id="IPR006626">
    <property type="entry name" value="PbH1"/>
</dbReference>
<dbReference type="EMBL" id="JAATIP010000217">
    <property type="protein sequence ID" value="KAF4359350.1"/>
    <property type="molecule type" value="Genomic_DNA"/>
</dbReference>
<dbReference type="Gene3D" id="2.160.20.10">
    <property type="entry name" value="Single-stranded right-handed beta-helix, Pectin lyase-like"/>
    <property type="match status" value="1"/>
</dbReference>
<dbReference type="SUPFAM" id="SSF51126">
    <property type="entry name" value="Pectin lyase-like"/>
    <property type="match status" value="1"/>
</dbReference>
<sequence>MGLIERNKNAISLLVFLTISVTINCVSFDITKYGAKHDSDVTQAIANAWKDACAAPTRSKVYIPKGTFKLSKAFLAGPCKNPIGFEIAGTLQAPSKANGFQEGQGWITFEKINQLTIYGGGTFDGNGESSWGQHCKRTQYCSKLPVNIRMNYLNDTVIKSIRSVDSKQFHFAIIGAVNLTFKKVKIIAPKDSWTTDGIHLGRSSNVTITDSVIQTGDDCISIGDGTRDLEITKVVCGPGHGISIGSLGKYENEQPVEGIIVKNCTFKGTSNGVRIKTWQASREGIARDMHFSDLIMDNVETPISIDQEYCPWGVCSQFKGKPSKIKLSDISFKNIKGTCSTPVGIKLVCGGYGCKDVKLSGIDLKYNGKDGKLTSVCKNVKPSVSGYMNPSACSH</sequence>
<dbReference type="GO" id="GO:0004650">
    <property type="term" value="F:polygalacturonase activity"/>
    <property type="evidence" value="ECO:0007669"/>
    <property type="project" value="InterPro"/>
</dbReference>
<evidence type="ECO:0000256" key="2">
    <source>
        <dbReference type="ARBA" id="ARBA00008834"/>
    </source>
</evidence>
<dbReference type="InterPro" id="IPR011050">
    <property type="entry name" value="Pectin_lyase_fold/virulence"/>
</dbReference>
<dbReference type="Proteomes" id="UP000525078">
    <property type="component" value="Unassembled WGS sequence"/>
</dbReference>
<organism evidence="10 12">
    <name type="scientific">Cannabis sativa</name>
    <name type="common">Hemp</name>
    <name type="synonym">Marijuana</name>
    <dbReference type="NCBI Taxonomy" id="3483"/>
    <lineage>
        <taxon>Eukaryota</taxon>
        <taxon>Viridiplantae</taxon>
        <taxon>Streptophyta</taxon>
        <taxon>Embryophyta</taxon>
        <taxon>Tracheophyta</taxon>
        <taxon>Spermatophyta</taxon>
        <taxon>Magnoliopsida</taxon>
        <taxon>eudicotyledons</taxon>
        <taxon>Gunneridae</taxon>
        <taxon>Pentapetalae</taxon>
        <taxon>rosids</taxon>
        <taxon>fabids</taxon>
        <taxon>Rosales</taxon>
        <taxon>Cannabaceae</taxon>
        <taxon>Cannabis</taxon>
    </lineage>
</organism>
<keyword evidence="4" id="KW-0964">Secreted</keyword>
<comment type="similarity">
    <text evidence="2 9">Belongs to the glycosyl hydrolase 28 family.</text>
</comment>
<dbReference type="GO" id="GO:0005975">
    <property type="term" value="P:carbohydrate metabolic process"/>
    <property type="evidence" value="ECO:0007669"/>
    <property type="project" value="InterPro"/>
</dbReference>
<keyword evidence="7" id="KW-0961">Cell wall biogenesis/degradation</keyword>
<evidence type="ECO:0000256" key="8">
    <source>
        <dbReference type="PROSITE-ProRule" id="PRU10052"/>
    </source>
</evidence>
<evidence type="ECO:0000256" key="9">
    <source>
        <dbReference type="RuleBase" id="RU361169"/>
    </source>
</evidence>
<dbReference type="InterPro" id="IPR012334">
    <property type="entry name" value="Pectin_lyas_fold"/>
</dbReference>
<dbReference type="PROSITE" id="PS00502">
    <property type="entry name" value="POLYGALACTURONASE"/>
    <property type="match status" value="1"/>
</dbReference>
<dbReference type="SMART" id="SM00710">
    <property type="entry name" value="PbH1"/>
    <property type="match status" value="5"/>
</dbReference>
<dbReference type="EMBL" id="JAATIQ010000036">
    <property type="protein sequence ID" value="KAF4396413.1"/>
    <property type="molecule type" value="Genomic_DNA"/>
</dbReference>
<dbReference type="AlphaFoldDB" id="A0A7J6ENT0"/>
<accession>A0A7J6ENT0</accession>
<dbReference type="Proteomes" id="UP000583929">
    <property type="component" value="Unassembled WGS sequence"/>
</dbReference>
<reference evidence="12 13" key="1">
    <citation type="journal article" date="2020" name="bioRxiv">
        <title>Sequence and annotation of 42 cannabis genomes reveals extensive copy number variation in cannabinoid synthesis and pathogen resistance genes.</title>
        <authorList>
            <person name="Mckernan K.J."/>
            <person name="Helbert Y."/>
            <person name="Kane L.T."/>
            <person name="Ebling H."/>
            <person name="Zhang L."/>
            <person name="Liu B."/>
            <person name="Eaton Z."/>
            <person name="Mclaughlin S."/>
            <person name="Kingan S."/>
            <person name="Baybayan P."/>
            <person name="Concepcion G."/>
            <person name="Jordan M."/>
            <person name="Riva A."/>
            <person name="Barbazuk W."/>
            <person name="Harkins T."/>
        </authorList>
    </citation>
    <scope>NUCLEOTIDE SEQUENCE [LARGE SCALE GENOMIC DNA]</scope>
    <source>
        <strain evidence="12 13">cv. Jamaican Lion 4</strain>
        <strain evidence="11">Father</strain>
        <strain evidence="10">Mother</strain>
        <tissue evidence="10">Leaf</tissue>
    </source>
</reference>
<keyword evidence="5 9" id="KW-0378">Hydrolase</keyword>
<dbReference type="InterPro" id="IPR000743">
    <property type="entry name" value="Glyco_hydro_28"/>
</dbReference>
<protein>
    <recommendedName>
        <fullName evidence="14">Polygalacturonase</fullName>
    </recommendedName>
</protein>
<evidence type="ECO:0000256" key="7">
    <source>
        <dbReference type="ARBA" id="ARBA00023316"/>
    </source>
</evidence>
<evidence type="ECO:0008006" key="14">
    <source>
        <dbReference type="Google" id="ProtNLM"/>
    </source>
</evidence>
<evidence type="ECO:0000256" key="5">
    <source>
        <dbReference type="ARBA" id="ARBA00022801"/>
    </source>
</evidence>
<keyword evidence="3" id="KW-0134">Cell wall</keyword>
<evidence type="ECO:0000256" key="1">
    <source>
        <dbReference type="ARBA" id="ARBA00004191"/>
    </source>
</evidence>
<dbReference type="GO" id="GO:0071555">
    <property type="term" value="P:cell wall organization"/>
    <property type="evidence" value="ECO:0007669"/>
    <property type="project" value="UniProtKB-KW"/>
</dbReference>
<evidence type="ECO:0000256" key="4">
    <source>
        <dbReference type="ARBA" id="ARBA00022525"/>
    </source>
</evidence>
<evidence type="ECO:0000256" key="3">
    <source>
        <dbReference type="ARBA" id="ARBA00022512"/>
    </source>
</evidence>
<keyword evidence="6 9" id="KW-0326">Glycosidase</keyword>
<dbReference type="FunFam" id="2.160.20.10:FF:000004">
    <property type="entry name" value="Pectin lyase-like superfamily protein"/>
    <property type="match status" value="1"/>
</dbReference>
<evidence type="ECO:0000313" key="10">
    <source>
        <dbReference type="EMBL" id="KAF4359350.1"/>
    </source>
</evidence>